<dbReference type="RefSeq" id="WP_313998978.1">
    <property type="nucleotide sequence ID" value="NZ_JASJOT010000013.1"/>
</dbReference>
<dbReference type="PANTHER" id="PTHR35399:SF2">
    <property type="entry name" value="DUF839 DOMAIN-CONTAINING PROTEIN"/>
    <property type="match status" value="1"/>
</dbReference>
<feature type="chain" id="PRO_5045765348" description="Phosphatase" evidence="1">
    <location>
        <begin position="20"/>
        <end position="491"/>
    </location>
</feature>
<keyword evidence="3" id="KW-1185">Reference proteome</keyword>
<evidence type="ECO:0000256" key="1">
    <source>
        <dbReference type="SAM" id="SignalP"/>
    </source>
</evidence>
<dbReference type="PANTHER" id="PTHR35399">
    <property type="entry name" value="SLR8030 PROTEIN"/>
    <property type="match status" value="1"/>
</dbReference>
<reference evidence="2 3" key="1">
    <citation type="submission" date="2023-05" db="EMBL/GenBank/DDBJ databases">
        <authorList>
            <person name="Zhang X."/>
        </authorList>
    </citation>
    <scope>NUCLEOTIDE SEQUENCE [LARGE SCALE GENOMIC DNA]</scope>
    <source>
        <strain evidence="2 3">DM2B3-1</strain>
    </source>
</reference>
<keyword evidence="1" id="KW-0732">Signal</keyword>
<protein>
    <recommendedName>
        <fullName evidence="4">Phosphatase</fullName>
    </recommendedName>
</protein>
<dbReference type="PROSITE" id="PS51257">
    <property type="entry name" value="PROKAR_LIPOPROTEIN"/>
    <property type="match status" value="1"/>
</dbReference>
<evidence type="ECO:0000313" key="2">
    <source>
        <dbReference type="EMBL" id="MDJ1495170.1"/>
    </source>
</evidence>
<proteinExistence type="predicted"/>
<name>A0ABT7CQD5_9BACT</name>
<evidence type="ECO:0008006" key="4">
    <source>
        <dbReference type="Google" id="ProtNLM"/>
    </source>
</evidence>
<dbReference type="EMBL" id="JASJOT010000013">
    <property type="protein sequence ID" value="MDJ1495170.1"/>
    <property type="molecule type" value="Genomic_DNA"/>
</dbReference>
<comment type="caution">
    <text evidence="2">The sequence shown here is derived from an EMBL/GenBank/DDBJ whole genome shotgun (WGS) entry which is preliminary data.</text>
</comment>
<feature type="signal peptide" evidence="1">
    <location>
        <begin position="1"/>
        <end position="19"/>
    </location>
</feature>
<dbReference type="Proteomes" id="UP001228581">
    <property type="component" value="Unassembled WGS sequence"/>
</dbReference>
<accession>A0ABT7CQD5</accession>
<sequence length="491" mass="53850">MKNLNKLASALLALSVAFSGCDNDNGGNNPVTVQLKNHSKIPALVKKQSGFESLEIFSLISSDDTLEQSKDYIFGGTADGLGVLRSQDGKGFVMLVNNEDNFSVSRITLDETFKPVKGEYMLNSDGGQWRLCSGTLATPQEHGFGPMYLSVGESDVEAQTHGLNPYEANPTPTSSRALKGLGHWSGENAVPLHKDAFPGKTVIIMGEDASDAVTGGQVVMYVSSTGDLNNGSQYVLRRTNQTQTELDMKEGQSYDVEFIKIDDYQTITGAAIQAKVDELKAIEFGRVEDLDYRKGSAANAREIYFNVTGQDNKPEERTKFGRVYKLVLDGTDPLKGKLTPVLDGDLPNGKANEFQNPDNICVTQNYVYIEEDSNLYGNVKGTQHDGYIWQYTIATGELKKVLELDHHRTAADRDKYNRNEKTGEPAGDSKYGQWEYGALVDASDLLGIQDAFILCVQPHTWADARYKNPDKGTKATSVQASQILVLKGLPR</sequence>
<organism evidence="2 3">
    <name type="scientific">Xanthocytophaga flava</name>
    <dbReference type="NCBI Taxonomy" id="3048013"/>
    <lineage>
        <taxon>Bacteria</taxon>
        <taxon>Pseudomonadati</taxon>
        <taxon>Bacteroidota</taxon>
        <taxon>Cytophagia</taxon>
        <taxon>Cytophagales</taxon>
        <taxon>Rhodocytophagaceae</taxon>
        <taxon>Xanthocytophaga</taxon>
    </lineage>
</organism>
<evidence type="ECO:0000313" key="3">
    <source>
        <dbReference type="Proteomes" id="UP001228581"/>
    </source>
</evidence>
<gene>
    <name evidence="2" type="ORF">QNI19_19680</name>
</gene>